<dbReference type="SUPFAM" id="SSF50610">
    <property type="entry name" value="mu transposase, C-terminal domain"/>
    <property type="match status" value="1"/>
</dbReference>
<dbReference type="PROSITE" id="PS50994">
    <property type="entry name" value="INTEGRASE"/>
    <property type="match status" value="1"/>
</dbReference>
<name>A0A2K9NJQ6_9PROT</name>
<dbReference type="InterPro" id="IPR001584">
    <property type="entry name" value="Integrase_cat-core"/>
</dbReference>
<evidence type="ECO:0000313" key="2">
    <source>
        <dbReference type="Proteomes" id="UP000234752"/>
    </source>
</evidence>
<gene>
    <name evidence="1" type="ORF">C0V82_23260</name>
</gene>
<dbReference type="InterPro" id="IPR009004">
    <property type="entry name" value="Transposase_Mu_C"/>
</dbReference>
<proteinExistence type="predicted"/>
<dbReference type="AlphaFoldDB" id="A0A2K9NJQ6"/>
<reference evidence="1 2" key="1">
    <citation type="submission" date="2017-12" db="EMBL/GenBank/DDBJ databases">
        <title>Genomes of bacteria within cyanobacterial aggregates.</title>
        <authorList>
            <person name="Cai H."/>
        </authorList>
    </citation>
    <scope>NUCLEOTIDE SEQUENCE [LARGE SCALE GENOMIC DNA]</scope>
    <source>
        <strain evidence="1 2">TH16</strain>
        <plasmid evidence="1 2">unnamed1</plasmid>
    </source>
</reference>
<dbReference type="GO" id="GO:0015074">
    <property type="term" value="P:DNA integration"/>
    <property type="evidence" value="ECO:0007669"/>
    <property type="project" value="InterPro"/>
</dbReference>
<dbReference type="InterPro" id="IPR012337">
    <property type="entry name" value="RNaseH-like_sf"/>
</dbReference>
<sequence>MRAVQDGVPATPATLAKPVHLVDTRLLAQVLGVTERAVRLRAASGRWPSTTRPVRGGRAKVFPLSRLPMAIREAVLAHFLSSPPIASAAPTAGTAVPPAKIVAAAGAGENEGKAVRPGRAVPPVPGTLDGWQRRCMEARAALLVHIRALAADGGLNAALRVVAGQARAGTLPPALAQLVPVANARAGSSGARSLSVPTLKRWWGIWQRAGCDALVLAPADVRTGPSLPIWAPAFLAAYRLPSKPSVPDAIARMEGPARPSEGQARRFLSSLSAVERNKGRMGPAALKAIRPFVRRDTSDLEPLDVVIADGFTAKQDVAHPIHGRPFAPELTVVRCVATRRVIGWSAGLSESTWTVMDAYADAARKAGLWAIAYTDNGAGFRSKLNTGDLAGLQGRLGATHALGRPGNPQARGQIEKGWDRLFIRPAKVLPTFRGADMDPEARRRIVKQVERDINAHGRSDLLQGWPDFLRWAADCVAAYNAAPHSGLPRMTEAATGKRRHMSPDEAWQAHLARGWAPVRLSDAEAEDLFRPHLIRRVRRAEVALFNNAYFHADLEPHHGEEVQVGFDIHDPTRVWVRSLSGALIAVAEAGGNARPYFDTVRVQRARRRLRPVEVKRAEILAELDGADGPPVIQGVAEPVPVALAVATPVPAPVATDGERPAFFASDLAMYGWCAANEAAVTAHDRAYLAAAMADPRLARAIADHDRRHGTGLSGRLQAG</sequence>
<dbReference type="InterPro" id="IPR036397">
    <property type="entry name" value="RNaseH_sf"/>
</dbReference>
<dbReference type="KEGG" id="ncb:C0V82_23260"/>
<keyword evidence="2" id="KW-1185">Reference proteome</keyword>
<accession>A0A2K9NJQ6</accession>
<organism evidence="1 2">
    <name type="scientific">Niveispirillum cyanobacteriorum</name>
    <dbReference type="NCBI Taxonomy" id="1612173"/>
    <lineage>
        <taxon>Bacteria</taxon>
        <taxon>Pseudomonadati</taxon>
        <taxon>Pseudomonadota</taxon>
        <taxon>Alphaproteobacteria</taxon>
        <taxon>Rhodospirillales</taxon>
        <taxon>Azospirillaceae</taxon>
        <taxon>Niveispirillum</taxon>
    </lineage>
</organism>
<dbReference type="GO" id="GO:0003676">
    <property type="term" value="F:nucleic acid binding"/>
    <property type="evidence" value="ECO:0007669"/>
    <property type="project" value="InterPro"/>
</dbReference>
<protein>
    <submittedName>
        <fullName evidence="1">Uncharacterized protein</fullName>
    </submittedName>
</protein>
<dbReference type="OrthoDB" id="7319221at2"/>
<dbReference type="RefSeq" id="WP_102114809.1">
    <property type="nucleotide sequence ID" value="NZ_BMGN01000001.1"/>
</dbReference>
<dbReference type="EMBL" id="CP025613">
    <property type="protein sequence ID" value="AUN33293.1"/>
    <property type="molecule type" value="Genomic_DNA"/>
</dbReference>
<dbReference type="SUPFAM" id="SSF53098">
    <property type="entry name" value="Ribonuclease H-like"/>
    <property type="match status" value="1"/>
</dbReference>
<evidence type="ECO:0000313" key="1">
    <source>
        <dbReference type="EMBL" id="AUN33293.1"/>
    </source>
</evidence>
<keyword evidence="1" id="KW-0614">Plasmid</keyword>
<dbReference type="InterPro" id="IPR015378">
    <property type="entry name" value="Transposase-like_Mu_C"/>
</dbReference>
<geneLocation type="plasmid" evidence="1 2">
    <name>unnamed1</name>
</geneLocation>
<dbReference type="Pfam" id="PF09299">
    <property type="entry name" value="Mu-transpos_C"/>
    <property type="match status" value="1"/>
</dbReference>
<dbReference type="Gene3D" id="3.30.420.10">
    <property type="entry name" value="Ribonuclease H-like superfamily/Ribonuclease H"/>
    <property type="match status" value="1"/>
</dbReference>
<dbReference type="Proteomes" id="UP000234752">
    <property type="component" value="Plasmid unnamed1"/>
</dbReference>